<dbReference type="EMBL" id="CAJNOQ010001554">
    <property type="protein sequence ID" value="CAF0902960.1"/>
    <property type="molecule type" value="Genomic_DNA"/>
</dbReference>
<dbReference type="Proteomes" id="UP000677228">
    <property type="component" value="Unassembled WGS sequence"/>
</dbReference>
<keyword evidence="2" id="KW-0732">Signal</keyword>
<evidence type="ECO:0000256" key="1">
    <source>
        <dbReference type="ARBA" id="ARBA00005437"/>
    </source>
</evidence>
<dbReference type="AlphaFoldDB" id="A0A813ZTA8"/>
<evidence type="ECO:0000256" key="2">
    <source>
        <dbReference type="SAM" id="SignalP"/>
    </source>
</evidence>
<dbReference type="InterPro" id="IPR025659">
    <property type="entry name" value="Tubby-like_C"/>
</dbReference>
<name>A0A813ZTA8_9BILA</name>
<feature type="chain" id="PRO_5036223748" evidence="2">
    <location>
        <begin position="24"/>
        <end position="187"/>
    </location>
</feature>
<dbReference type="SUPFAM" id="SSF54518">
    <property type="entry name" value="Tubby C-terminal domain-like"/>
    <property type="match status" value="1"/>
</dbReference>
<dbReference type="PANTHER" id="PTHR31087">
    <property type="match status" value="1"/>
</dbReference>
<dbReference type="Proteomes" id="UP000663829">
    <property type="component" value="Unassembled WGS sequence"/>
</dbReference>
<evidence type="ECO:0000313" key="7">
    <source>
        <dbReference type="Proteomes" id="UP000663829"/>
    </source>
</evidence>
<evidence type="ECO:0000313" key="4">
    <source>
        <dbReference type="EMBL" id="CAF0999035.1"/>
    </source>
</evidence>
<accession>A0A813ZTA8</accession>
<dbReference type="Proteomes" id="UP000681722">
    <property type="component" value="Unassembled WGS sequence"/>
</dbReference>
<sequence length="187" mass="22369">MNSFSIYFAFIQLLLIYIRNTQMLERTRKFEIQHTLLRFGRDYSVRDINGNSNYKIVYKWLHSLGKTLKIEENHKVLYEIKHVVGRLYAEWQIYQNETLISQLKHEPSIFDVIYKVKSVNGNYRIQGNFLLHNFNIRKRRVKVAKIHKNHVHSSDTYGIDINSKEDPAFIIALCIIIDVIRHHYSDM</sequence>
<dbReference type="Proteomes" id="UP000682733">
    <property type="component" value="Unassembled WGS sequence"/>
</dbReference>
<feature type="signal peptide" evidence="2">
    <location>
        <begin position="1"/>
        <end position="23"/>
    </location>
</feature>
<comment type="similarity">
    <text evidence="1">Belongs to the LOR family.</text>
</comment>
<dbReference type="Pfam" id="PF04525">
    <property type="entry name" value="LOR"/>
    <property type="match status" value="1"/>
</dbReference>
<reference evidence="3" key="1">
    <citation type="submission" date="2021-02" db="EMBL/GenBank/DDBJ databases">
        <authorList>
            <person name="Nowell W R."/>
        </authorList>
    </citation>
    <scope>NUCLEOTIDE SEQUENCE</scope>
</reference>
<dbReference type="InterPro" id="IPR038595">
    <property type="entry name" value="LOR_sf"/>
</dbReference>
<dbReference type="PANTHER" id="PTHR31087:SF161">
    <property type="entry name" value="TUBBY C 2 FAMILY PROTEIN"/>
    <property type="match status" value="1"/>
</dbReference>
<dbReference type="EMBL" id="CAJOBA010006280">
    <property type="protein sequence ID" value="CAF3768561.1"/>
    <property type="molecule type" value="Genomic_DNA"/>
</dbReference>
<evidence type="ECO:0000313" key="3">
    <source>
        <dbReference type="EMBL" id="CAF0902960.1"/>
    </source>
</evidence>
<protein>
    <submittedName>
        <fullName evidence="3">Uncharacterized protein</fullName>
    </submittedName>
</protein>
<keyword evidence="7" id="KW-1185">Reference proteome</keyword>
<gene>
    <name evidence="3" type="ORF">GPM918_LOCUS8735</name>
    <name evidence="4" type="ORF">OVA965_LOCUS14463</name>
    <name evidence="5" type="ORF">SRO942_LOCUS8737</name>
    <name evidence="6" type="ORF">TMI583_LOCUS14467</name>
</gene>
<dbReference type="InterPro" id="IPR007612">
    <property type="entry name" value="LOR"/>
</dbReference>
<proteinExistence type="inferred from homology"/>
<evidence type="ECO:0000313" key="5">
    <source>
        <dbReference type="EMBL" id="CAF3685167.1"/>
    </source>
</evidence>
<comment type="caution">
    <text evidence="3">The sequence shown here is derived from an EMBL/GenBank/DDBJ whole genome shotgun (WGS) entry which is preliminary data.</text>
</comment>
<organism evidence="3 7">
    <name type="scientific">Didymodactylos carnosus</name>
    <dbReference type="NCBI Taxonomy" id="1234261"/>
    <lineage>
        <taxon>Eukaryota</taxon>
        <taxon>Metazoa</taxon>
        <taxon>Spiralia</taxon>
        <taxon>Gnathifera</taxon>
        <taxon>Rotifera</taxon>
        <taxon>Eurotatoria</taxon>
        <taxon>Bdelloidea</taxon>
        <taxon>Philodinida</taxon>
        <taxon>Philodinidae</taxon>
        <taxon>Didymodactylos</taxon>
    </lineage>
</organism>
<dbReference type="Gene3D" id="2.40.160.200">
    <property type="entry name" value="LURP1-related"/>
    <property type="match status" value="1"/>
</dbReference>
<dbReference type="EMBL" id="CAJOBC010001554">
    <property type="protein sequence ID" value="CAF3685167.1"/>
    <property type="molecule type" value="Genomic_DNA"/>
</dbReference>
<dbReference type="EMBL" id="CAJNOK010006272">
    <property type="protein sequence ID" value="CAF0999035.1"/>
    <property type="molecule type" value="Genomic_DNA"/>
</dbReference>
<evidence type="ECO:0000313" key="6">
    <source>
        <dbReference type="EMBL" id="CAF3768561.1"/>
    </source>
</evidence>